<gene>
    <name evidence="2" type="ORF">I6H88_01820</name>
</gene>
<evidence type="ECO:0000313" key="2">
    <source>
        <dbReference type="EMBL" id="QQN59347.1"/>
    </source>
</evidence>
<reference evidence="2 3" key="1">
    <citation type="submission" date="2020-12" db="EMBL/GenBank/DDBJ databases">
        <title>FDA dAtabase for Regulatory Grade micrObial Sequences (FDA-ARGOS): Supporting development and validation of Infectious Disease Dx tests.</title>
        <authorList>
            <person name="Kerrigan L."/>
            <person name="Long C."/>
            <person name="Tallon L."/>
            <person name="Sadzewicz L."/>
            <person name="Zhao X."/>
            <person name="Boylan J."/>
            <person name="Ott S."/>
            <person name="Bowen H."/>
            <person name="Vavikolanu K."/>
            <person name="Mehta A."/>
            <person name="Aluvathingal J."/>
            <person name="Nadendla S."/>
            <person name="Yan Y."/>
            <person name="Sichtig H."/>
        </authorList>
    </citation>
    <scope>NUCLEOTIDE SEQUENCE [LARGE SCALE GENOMIC DNA]</scope>
    <source>
        <strain evidence="2 3">FDAARGOS_1031</strain>
    </source>
</reference>
<dbReference type="AlphaFoldDB" id="A0A7T7V023"/>
<proteinExistence type="predicted"/>
<dbReference type="InterPro" id="IPR018490">
    <property type="entry name" value="cNMP-bd_dom_sf"/>
</dbReference>
<keyword evidence="3" id="KW-1185">Reference proteome</keyword>
<evidence type="ECO:0000313" key="3">
    <source>
        <dbReference type="Proteomes" id="UP000595426"/>
    </source>
</evidence>
<feature type="domain" description="Cyclic nucleotide-binding" evidence="1">
    <location>
        <begin position="15"/>
        <end position="118"/>
    </location>
</feature>
<dbReference type="InterPro" id="IPR014710">
    <property type="entry name" value="RmlC-like_jellyroll"/>
</dbReference>
<accession>A0A7T7V023</accession>
<dbReference type="InterPro" id="IPR000595">
    <property type="entry name" value="cNMP-bd_dom"/>
</dbReference>
<evidence type="ECO:0000259" key="1">
    <source>
        <dbReference type="PROSITE" id="PS50042"/>
    </source>
</evidence>
<dbReference type="Proteomes" id="UP000595426">
    <property type="component" value="Chromosome"/>
</dbReference>
<dbReference type="OrthoDB" id="680421at2"/>
<dbReference type="GeneID" id="93133627"/>
<dbReference type="Gene3D" id="2.60.120.10">
    <property type="entry name" value="Jelly Rolls"/>
    <property type="match status" value="1"/>
</dbReference>
<sequence>MAHDISSIVDEITCHYVALPEDCIQELITKCKILILDKEEEIIKTGQYSDKTYYVAAGSARAFYIKENGKEVTEWFAFNGEFICSVNSFFQNIPSTFSISSVEPAVLLEISRATANYLSDKYRAFERLEKKVITNTLIKLQQRISALQFEDARHKYENLINTQPGILRRIPLSYIASYLGITLETLSRIRNPKNII</sequence>
<name>A0A7T7V023_9FLAO</name>
<dbReference type="CDD" id="cd00038">
    <property type="entry name" value="CAP_ED"/>
    <property type="match status" value="1"/>
</dbReference>
<organism evidence="2 3">
    <name type="scientific">Elizabethkingia bruuniana</name>
    <dbReference type="NCBI Taxonomy" id="1756149"/>
    <lineage>
        <taxon>Bacteria</taxon>
        <taxon>Pseudomonadati</taxon>
        <taxon>Bacteroidota</taxon>
        <taxon>Flavobacteriia</taxon>
        <taxon>Flavobacteriales</taxon>
        <taxon>Weeksellaceae</taxon>
        <taxon>Elizabethkingia</taxon>
    </lineage>
</organism>
<protein>
    <submittedName>
        <fullName evidence="2">Crp/Fnr family transcriptional regulator</fullName>
    </submittedName>
</protein>
<dbReference type="PROSITE" id="PS50042">
    <property type="entry name" value="CNMP_BINDING_3"/>
    <property type="match status" value="1"/>
</dbReference>
<dbReference type="EMBL" id="CP067018">
    <property type="protein sequence ID" value="QQN59347.1"/>
    <property type="molecule type" value="Genomic_DNA"/>
</dbReference>
<dbReference type="Pfam" id="PF00027">
    <property type="entry name" value="cNMP_binding"/>
    <property type="match status" value="1"/>
</dbReference>
<dbReference type="SUPFAM" id="SSF51206">
    <property type="entry name" value="cAMP-binding domain-like"/>
    <property type="match status" value="1"/>
</dbReference>
<dbReference type="RefSeq" id="WP_052114585.1">
    <property type="nucleotide sequence ID" value="NZ_CBCSDR010000001.1"/>
</dbReference>